<dbReference type="Proteomes" id="UP000316541">
    <property type="component" value="Unassembled WGS sequence"/>
</dbReference>
<gene>
    <name evidence="2" type="ORF">FLX08_36530</name>
</gene>
<keyword evidence="1" id="KW-0812">Transmembrane</keyword>
<name>A0A544Y5J1_9ACTN</name>
<evidence type="ECO:0000313" key="3">
    <source>
        <dbReference type="Proteomes" id="UP000316541"/>
    </source>
</evidence>
<reference evidence="2 3" key="1">
    <citation type="submission" date="2019-07" db="EMBL/GenBank/DDBJ databases">
        <title>Microbispora hainanensis DSM 45428.</title>
        <authorList>
            <person name="Thawai C."/>
        </authorList>
    </citation>
    <scope>NUCLEOTIDE SEQUENCE [LARGE SCALE GENOMIC DNA]</scope>
    <source>
        <strain evidence="2 3">DSM 45428</strain>
    </source>
</reference>
<dbReference type="AlphaFoldDB" id="A0A544Y5J1"/>
<protein>
    <submittedName>
        <fullName evidence="2">Uncharacterized protein</fullName>
    </submittedName>
</protein>
<organism evidence="2 3">
    <name type="scientific">Microbispora hainanensis</name>
    <dbReference type="NCBI Taxonomy" id="568844"/>
    <lineage>
        <taxon>Bacteria</taxon>
        <taxon>Bacillati</taxon>
        <taxon>Actinomycetota</taxon>
        <taxon>Actinomycetes</taxon>
        <taxon>Streptosporangiales</taxon>
        <taxon>Streptosporangiaceae</taxon>
        <taxon>Microbispora</taxon>
    </lineage>
</organism>
<sequence length="113" mass="11528">MGKAVGKRIVAYAVGAAVLAGGGFVYKQVTGAPEIAKAGDCMAGATADELKVVSCADPAAALTVEGRVDGKTQKEWDADNDGQICSAYAKADQAFWEGEEGKAGYVLCLAPKN</sequence>
<evidence type="ECO:0000313" key="2">
    <source>
        <dbReference type="EMBL" id="TQS12030.1"/>
    </source>
</evidence>
<keyword evidence="1" id="KW-0472">Membrane</keyword>
<evidence type="ECO:0000256" key="1">
    <source>
        <dbReference type="SAM" id="Phobius"/>
    </source>
</evidence>
<accession>A0A544Y5J1</accession>
<dbReference type="EMBL" id="VIRM01000072">
    <property type="protein sequence ID" value="TQS12030.1"/>
    <property type="molecule type" value="Genomic_DNA"/>
</dbReference>
<feature type="transmembrane region" description="Helical" evidence="1">
    <location>
        <begin position="9"/>
        <end position="26"/>
    </location>
</feature>
<keyword evidence="1" id="KW-1133">Transmembrane helix</keyword>
<comment type="caution">
    <text evidence="2">The sequence shown here is derived from an EMBL/GenBank/DDBJ whole genome shotgun (WGS) entry which is preliminary data.</text>
</comment>
<proteinExistence type="predicted"/>